<keyword evidence="2" id="KW-1185">Reference proteome</keyword>
<comment type="caution">
    <text evidence="1">The sequence shown here is derived from an EMBL/GenBank/DDBJ whole genome shotgun (WGS) entry which is preliminary data.</text>
</comment>
<evidence type="ECO:0000313" key="2">
    <source>
        <dbReference type="Proteomes" id="UP001239909"/>
    </source>
</evidence>
<evidence type="ECO:0000313" key="1">
    <source>
        <dbReference type="EMBL" id="GMG83031.1"/>
    </source>
</evidence>
<proteinExistence type="predicted"/>
<dbReference type="RefSeq" id="WP_285671825.1">
    <property type="nucleotide sequence ID" value="NZ_BSYI01000015.1"/>
</dbReference>
<reference evidence="1 2" key="1">
    <citation type="submission" date="2023-04" db="EMBL/GenBank/DDBJ databases">
        <title>Marinoamorphus aggregata gen. nov., sp. Nov., isolate from tissue of brittle star Ophioplocus japonicus.</title>
        <authorList>
            <person name="Kawano K."/>
            <person name="Sawayama S."/>
            <person name="Nakagawa S."/>
        </authorList>
    </citation>
    <scope>NUCLEOTIDE SEQUENCE [LARGE SCALE GENOMIC DNA]</scope>
    <source>
        <strain evidence="1 2">NKW23</strain>
    </source>
</reference>
<name>A0ABQ6LQL2_9RHOB</name>
<accession>A0ABQ6LQL2</accession>
<protein>
    <submittedName>
        <fullName evidence="1">Uncharacterized protein</fullName>
    </submittedName>
</protein>
<dbReference type="EMBL" id="BSYI01000015">
    <property type="protein sequence ID" value="GMG83031.1"/>
    <property type="molecule type" value="Genomic_DNA"/>
</dbReference>
<dbReference type="Proteomes" id="UP001239909">
    <property type="component" value="Unassembled WGS sequence"/>
</dbReference>
<sequence>MIASAVAFQTGVGDRLMIGGYGELAGTFEIVPLSLRSGMGPTFLVSRGEITGVSTG</sequence>
<gene>
    <name evidence="1" type="ORF">LNKW23_22440</name>
</gene>
<organism evidence="1 2">
    <name type="scientific">Paralimibaculum aggregatum</name>
    <dbReference type="NCBI Taxonomy" id="3036245"/>
    <lineage>
        <taxon>Bacteria</taxon>
        <taxon>Pseudomonadati</taxon>
        <taxon>Pseudomonadota</taxon>
        <taxon>Alphaproteobacteria</taxon>
        <taxon>Rhodobacterales</taxon>
        <taxon>Paracoccaceae</taxon>
        <taxon>Paralimibaculum</taxon>
    </lineage>
</organism>